<gene>
    <name evidence="8" type="ORF">OSB04_un001145</name>
</gene>
<evidence type="ECO:0000313" key="9">
    <source>
        <dbReference type="Proteomes" id="UP001172457"/>
    </source>
</evidence>
<accession>A0AA38W1Y9</accession>
<keyword evidence="3" id="KW-0479">Metal-binding</keyword>
<comment type="caution">
    <text evidence="8">The sequence shown here is derived from an EMBL/GenBank/DDBJ whole genome shotgun (WGS) entry which is preliminary data.</text>
</comment>
<dbReference type="EMBL" id="JARYMX010000151">
    <property type="protein sequence ID" value="KAJ9535700.1"/>
    <property type="molecule type" value="Genomic_DNA"/>
</dbReference>
<evidence type="ECO:0000256" key="2">
    <source>
        <dbReference type="ARBA" id="ARBA00022617"/>
    </source>
</evidence>
<dbReference type="InterPro" id="IPR036396">
    <property type="entry name" value="Cyt_P450_sf"/>
</dbReference>
<dbReference type="GO" id="GO:0051762">
    <property type="term" value="P:sesquiterpene biosynthetic process"/>
    <property type="evidence" value="ECO:0007669"/>
    <property type="project" value="UniProtKB-ARBA"/>
</dbReference>
<evidence type="ECO:0000313" key="8">
    <source>
        <dbReference type="EMBL" id="KAJ9535700.1"/>
    </source>
</evidence>
<dbReference type="SUPFAM" id="SSF48264">
    <property type="entry name" value="Cytochrome P450"/>
    <property type="match status" value="1"/>
</dbReference>
<dbReference type="GO" id="GO:0020037">
    <property type="term" value="F:heme binding"/>
    <property type="evidence" value="ECO:0007669"/>
    <property type="project" value="InterPro"/>
</dbReference>
<keyword evidence="2" id="KW-0349">Heme</keyword>
<dbReference type="GO" id="GO:0005506">
    <property type="term" value="F:iron ion binding"/>
    <property type="evidence" value="ECO:0007669"/>
    <property type="project" value="InterPro"/>
</dbReference>
<keyword evidence="7" id="KW-0472">Membrane</keyword>
<dbReference type="PRINTS" id="PR00463">
    <property type="entry name" value="EP450I"/>
</dbReference>
<dbReference type="InterPro" id="IPR002401">
    <property type="entry name" value="Cyt_P450_E_grp-I"/>
</dbReference>
<keyword evidence="5" id="KW-0408">Iron</keyword>
<evidence type="ECO:0000256" key="5">
    <source>
        <dbReference type="ARBA" id="ARBA00023004"/>
    </source>
</evidence>
<protein>
    <recommendedName>
        <fullName evidence="10">Cytochrome P450</fullName>
    </recommendedName>
</protein>
<dbReference type="AlphaFoldDB" id="A0AA38W1Y9"/>
<evidence type="ECO:0000256" key="7">
    <source>
        <dbReference type="SAM" id="Phobius"/>
    </source>
</evidence>
<keyword evidence="7" id="KW-1133">Transmembrane helix</keyword>
<dbReference type="InterPro" id="IPR001128">
    <property type="entry name" value="Cyt_P450"/>
</dbReference>
<dbReference type="Gene3D" id="1.10.630.10">
    <property type="entry name" value="Cytochrome P450"/>
    <property type="match status" value="1"/>
</dbReference>
<evidence type="ECO:0000256" key="4">
    <source>
        <dbReference type="ARBA" id="ARBA00023002"/>
    </source>
</evidence>
<dbReference type="Pfam" id="PF00067">
    <property type="entry name" value="p450"/>
    <property type="match status" value="1"/>
</dbReference>
<organism evidence="8 9">
    <name type="scientific">Centaurea solstitialis</name>
    <name type="common">yellow star-thistle</name>
    <dbReference type="NCBI Taxonomy" id="347529"/>
    <lineage>
        <taxon>Eukaryota</taxon>
        <taxon>Viridiplantae</taxon>
        <taxon>Streptophyta</taxon>
        <taxon>Embryophyta</taxon>
        <taxon>Tracheophyta</taxon>
        <taxon>Spermatophyta</taxon>
        <taxon>Magnoliopsida</taxon>
        <taxon>eudicotyledons</taxon>
        <taxon>Gunneridae</taxon>
        <taxon>Pentapetalae</taxon>
        <taxon>asterids</taxon>
        <taxon>campanulids</taxon>
        <taxon>Asterales</taxon>
        <taxon>Asteraceae</taxon>
        <taxon>Carduoideae</taxon>
        <taxon>Cardueae</taxon>
        <taxon>Centaureinae</taxon>
        <taxon>Centaurea</taxon>
    </lineage>
</organism>
<name>A0AA38W1Y9_9ASTR</name>
<keyword evidence="6" id="KW-0503">Monooxygenase</keyword>
<dbReference type="GO" id="GO:0016705">
    <property type="term" value="F:oxidoreductase activity, acting on paired donors, with incorporation or reduction of molecular oxygen"/>
    <property type="evidence" value="ECO:0007669"/>
    <property type="project" value="InterPro"/>
</dbReference>
<keyword evidence="9" id="KW-1185">Reference proteome</keyword>
<evidence type="ECO:0000256" key="6">
    <source>
        <dbReference type="ARBA" id="ARBA00023033"/>
    </source>
</evidence>
<proteinExistence type="inferred from homology"/>
<comment type="similarity">
    <text evidence="1">Belongs to the cytochrome P450 family.</text>
</comment>
<reference evidence="8" key="1">
    <citation type="submission" date="2023-03" db="EMBL/GenBank/DDBJ databases">
        <title>Chromosome-scale reference genome and RAD-based genetic map of yellow starthistle (Centaurea solstitialis) reveal putative structural variation and QTLs associated with invader traits.</title>
        <authorList>
            <person name="Reatini B."/>
            <person name="Cang F.A."/>
            <person name="Jiang Q."/>
            <person name="Mckibben M.T.W."/>
            <person name="Barker M.S."/>
            <person name="Rieseberg L.H."/>
            <person name="Dlugosch K.M."/>
        </authorList>
    </citation>
    <scope>NUCLEOTIDE SEQUENCE</scope>
    <source>
        <strain evidence="8">CAN-66</strain>
        <tissue evidence="8">Leaf</tissue>
    </source>
</reference>
<dbReference type="Proteomes" id="UP001172457">
    <property type="component" value="Unassembled WGS sequence"/>
</dbReference>
<dbReference type="PANTHER" id="PTHR47955:SF15">
    <property type="entry name" value="CYTOCHROME P450 71A2-LIKE"/>
    <property type="match status" value="1"/>
</dbReference>
<feature type="transmembrane region" description="Helical" evidence="7">
    <location>
        <begin position="6"/>
        <end position="23"/>
    </location>
</feature>
<dbReference type="PANTHER" id="PTHR47955">
    <property type="entry name" value="CYTOCHROME P450 FAMILY 71 PROTEIN"/>
    <property type="match status" value="1"/>
</dbReference>
<dbReference type="GO" id="GO:0004497">
    <property type="term" value="F:monooxygenase activity"/>
    <property type="evidence" value="ECO:0007669"/>
    <property type="project" value="UniProtKB-KW"/>
</dbReference>
<evidence type="ECO:0000256" key="1">
    <source>
        <dbReference type="ARBA" id="ARBA00010617"/>
    </source>
</evidence>
<evidence type="ECO:0000256" key="3">
    <source>
        <dbReference type="ARBA" id="ARBA00022723"/>
    </source>
</evidence>
<keyword evidence="7" id="KW-0812">Transmembrane</keyword>
<keyword evidence="4" id="KW-0560">Oxidoreductase</keyword>
<sequence length="200" mass="22531">MYLTLSSFIFSFLSFSILVLFVFKSRTSSSKPHKNLPPSPPTLPLIGNLHQLGSSPHRALQAMAQTYGQLMLLRLGCLHVLVASSADAAQEIMKTHDSIFANRPKVNIPDRLSYGSRDITFSQYGEYWRQAKAIAISHLLSNKRVQSYQQVRKEEATLLIRKIQETQEPMVNLSELLISLTNNVICRLALGRTVITNDFI</sequence>
<evidence type="ECO:0008006" key="10">
    <source>
        <dbReference type="Google" id="ProtNLM"/>
    </source>
</evidence>